<dbReference type="HOGENOM" id="CLU_2382139_0_0_6"/>
<organism evidence="1 2">
    <name type="scientific">Pseudohaliea rubra DSM 19751</name>
    <dbReference type="NCBI Taxonomy" id="1265313"/>
    <lineage>
        <taxon>Bacteria</taxon>
        <taxon>Pseudomonadati</taxon>
        <taxon>Pseudomonadota</taxon>
        <taxon>Gammaproteobacteria</taxon>
        <taxon>Cellvibrionales</taxon>
        <taxon>Halieaceae</taxon>
        <taxon>Pseudohaliea</taxon>
    </lineage>
</organism>
<dbReference type="Gene3D" id="3.30.450.40">
    <property type="match status" value="1"/>
</dbReference>
<comment type="caution">
    <text evidence="1">The sequence shown here is derived from an EMBL/GenBank/DDBJ whole genome shotgun (WGS) entry which is preliminary data.</text>
</comment>
<sequence>MDAQLGSLLRGGKPACGALRAEEFGYLFPGARGAGSAAIAPLNFAGDRGLVAVGSDDAKRYHSRMGTLFLEHLAAVIGRVLVRLDREGAPAAAS</sequence>
<dbReference type="Proteomes" id="UP000029640">
    <property type="component" value="Unassembled WGS sequence"/>
</dbReference>
<reference evidence="1 2" key="1">
    <citation type="journal article" date="2014" name="Genome Announc.">
        <title>Genome Sequence of Gammaproteobacterial Pseudohaliea rubra Type Strain DSM 19751, Isolated from Coastal Seawater of the Mediterranean Sea.</title>
        <authorList>
            <person name="Spring S."/>
            <person name="Fiebig A."/>
            <person name="Riedel T."/>
            <person name="Goker M."/>
            <person name="Klenk H.P."/>
        </authorList>
    </citation>
    <scope>NUCLEOTIDE SEQUENCE [LARGE SCALE GENOMIC DNA]</scope>
    <source>
        <strain evidence="1 2">DSM 19751</strain>
    </source>
</reference>
<keyword evidence="2" id="KW-1185">Reference proteome</keyword>
<accession>A0A095VQP8</accession>
<evidence type="ECO:0000313" key="1">
    <source>
        <dbReference type="EMBL" id="KGE03685.1"/>
    </source>
</evidence>
<dbReference type="EMBL" id="AUVB01000052">
    <property type="protein sequence ID" value="KGE03685.1"/>
    <property type="molecule type" value="Genomic_DNA"/>
</dbReference>
<evidence type="ECO:0000313" key="2">
    <source>
        <dbReference type="Proteomes" id="UP000029640"/>
    </source>
</evidence>
<proteinExistence type="predicted"/>
<dbReference type="AlphaFoldDB" id="A0A095VQP8"/>
<dbReference type="eggNOG" id="COG3159">
    <property type="taxonomic scope" value="Bacteria"/>
</dbReference>
<gene>
    <name evidence="1" type="ORF">HRUBRA_01712</name>
</gene>
<protein>
    <recommendedName>
        <fullName evidence="3">DUF484 family protein</fullName>
    </recommendedName>
</protein>
<dbReference type="Pfam" id="PF04340">
    <property type="entry name" value="DUF484"/>
    <property type="match status" value="1"/>
</dbReference>
<dbReference type="PANTHER" id="PTHR38765:SF1">
    <property type="entry name" value="DUF484 DOMAIN-CONTAINING PROTEIN"/>
    <property type="match status" value="1"/>
</dbReference>
<dbReference type="PANTHER" id="PTHR38765">
    <property type="entry name" value="DUF484 DOMAIN-CONTAINING PROTEIN"/>
    <property type="match status" value="1"/>
</dbReference>
<evidence type="ECO:0008006" key="3">
    <source>
        <dbReference type="Google" id="ProtNLM"/>
    </source>
</evidence>
<name>A0A095VQP8_9GAMM</name>
<dbReference type="InterPro" id="IPR007435">
    <property type="entry name" value="DUF484"/>
</dbReference>
<dbReference type="STRING" id="1265313.HRUBRA_01712"/>
<dbReference type="InterPro" id="IPR029016">
    <property type="entry name" value="GAF-like_dom_sf"/>
</dbReference>